<dbReference type="OrthoDB" id="9776359at2"/>
<dbReference type="AlphaFoldDB" id="A0A0J8GQA9"/>
<feature type="transmembrane region" description="Helical" evidence="10">
    <location>
        <begin position="322"/>
        <end position="341"/>
    </location>
</feature>
<comment type="caution">
    <text evidence="11">The sequence shown here is derived from an EMBL/GenBank/DDBJ whole genome shotgun (WGS) entry which is preliminary data.</text>
</comment>
<dbReference type="PATRIC" id="fig|1513271.3.peg.2364"/>
<dbReference type="PROSITE" id="PS51257">
    <property type="entry name" value="PROKAR_LIPOPROTEIN"/>
    <property type="match status" value="1"/>
</dbReference>
<dbReference type="Proteomes" id="UP000037600">
    <property type="component" value="Unassembled WGS sequence"/>
</dbReference>
<dbReference type="InterPro" id="IPR011303">
    <property type="entry name" value="RnfD_bac"/>
</dbReference>
<evidence type="ECO:0000256" key="9">
    <source>
        <dbReference type="ARBA" id="ARBA00023136"/>
    </source>
</evidence>
<organism evidence="11 12">
    <name type="scientific">Catenovulum maritimum</name>
    <dbReference type="NCBI Taxonomy" id="1513271"/>
    <lineage>
        <taxon>Bacteria</taxon>
        <taxon>Pseudomonadati</taxon>
        <taxon>Pseudomonadota</taxon>
        <taxon>Gammaproteobacteria</taxon>
        <taxon>Alteromonadales</taxon>
        <taxon>Alteromonadaceae</taxon>
        <taxon>Catenovulum</taxon>
    </lineage>
</organism>
<evidence type="ECO:0000256" key="3">
    <source>
        <dbReference type="ARBA" id="ARBA00022630"/>
    </source>
</evidence>
<evidence type="ECO:0000256" key="5">
    <source>
        <dbReference type="ARBA" id="ARBA00022692"/>
    </source>
</evidence>
<keyword evidence="1 10" id="KW-0813">Transport</keyword>
<keyword evidence="8 10" id="KW-1133">Transmembrane helix</keyword>
<dbReference type="GO" id="GO:0055085">
    <property type="term" value="P:transmembrane transport"/>
    <property type="evidence" value="ECO:0007669"/>
    <property type="project" value="InterPro"/>
</dbReference>
<comment type="subcellular location">
    <subcellularLocation>
        <location evidence="10">Cell inner membrane</location>
        <topology evidence="10">Multi-pass membrane protein</topology>
    </subcellularLocation>
</comment>
<dbReference type="RefSeq" id="WP_048692658.1">
    <property type="nucleotide sequence ID" value="NZ_KQ130492.1"/>
</dbReference>
<evidence type="ECO:0000256" key="6">
    <source>
        <dbReference type="ARBA" id="ARBA00022967"/>
    </source>
</evidence>
<feature type="transmembrane region" description="Helical" evidence="10">
    <location>
        <begin position="125"/>
        <end position="142"/>
    </location>
</feature>
<dbReference type="GO" id="GO:0022900">
    <property type="term" value="P:electron transport chain"/>
    <property type="evidence" value="ECO:0007669"/>
    <property type="project" value="UniProtKB-UniRule"/>
</dbReference>
<keyword evidence="7 10" id="KW-0249">Electron transport</keyword>
<comment type="similarity">
    <text evidence="10">Belongs to the NqrB/RnfD family.</text>
</comment>
<reference evidence="11 12" key="1">
    <citation type="submission" date="2015-04" db="EMBL/GenBank/DDBJ databases">
        <title>Draft Genome Sequence of the Novel Agar-Digesting Marine Bacterium Q1.</title>
        <authorList>
            <person name="Li Y."/>
            <person name="Li D."/>
            <person name="Chen G."/>
            <person name="Du Z."/>
        </authorList>
    </citation>
    <scope>NUCLEOTIDE SEQUENCE [LARGE SCALE GENOMIC DNA]</scope>
    <source>
        <strain evidence="11 12">Q1</strain>
    </source>
</reference>
<evidence type="ECO:0000313" key="12">
    <source>
        <dbReference type="Proteomes" id="UP000037600"/>
    </source>
</evidence>
<dbReference type="PANTHER" id="PTHR30578">
    <property type="entry name" value="ELECTRON TRANSPORT COMPLEX PROTEIN RNFD"/>
    <property type="match status" value="1"/>
</dbReference>
<keyword evidence="12" id="KW-1185">Reference proteome</keyword>
<gene>
    <name evidence="10" type="primary">rnfD</name>
    <name evidence="11" type="ORF">XM47_11595</name>
</gene>
<evidence type="ECO:0000313" key="11">
    <source>
        <dbReference type="EMBL" id="KMT64955.1"/>
    </source>
</evidence>
<evidence type="ECO:0000256" key="2">
    <source>
        <dbReference type="ARBA" id="ARBA00022553"/>
    </source>
</evidence>
<keyword evidence="10" id="KW-1003">Cell membrane</keyword>
<dbReference type="NCBIfam" id="TIGR01946">
    <property type="entry name" value="rnfD"/>
    <property type="match status" value="1"/>
</dbReference>
<comment type="subunit">
    <text evidence="10">The complex is composed of six subunits: RnfA, RnfB, RnfC, RnfD, RnfE and RnfG.</text>
</comment>
<keyword evidence="9 10" id="KW-0472">Membrane</keyword>
<dbReference type="Pfam" id="PF03116">
    <property type="entry name" value="NQR2_RnfD_RnfE"/>
    <property type="match status" value="1"/>
</dbReference>
<comment type="cofactor">
    <cofactor evidence="10">
        <name>FMN</name>
        <dbReference type="ChEBI" id="CHEBI:58210"/>
    </cofactor>
</comment>
<evidence type="ECO:0000256" key="1">
    <source>
        <dbReference type="ARBA" id="ARBA00022448"/>
    </source>
</evidence>
<dbReference type="GO" id="GO:0005886">
    <property type="term" value="C:plasma membrane"/>
    <property type="evidence" value="ECO:0007669"/>
    <property type="project" value="UniProtKB-SubCell"/>
</dbReference>
<proteinExistence type="inferred from homology"/>
<evidence type="ECO:0000256" key="7">
    <source>
        <dbReference type="ARBA" id="ARBA00022982"/>
    </source>
</evidence>
<comment type="function">
    <text evidence="10">Part of a membrane-bound complex that couples electron transfer with translocation of ions across the membrane.</text>
</comment>
<dbReference type="EMBL" id="LAZL01000017">
    <property type="protein sequence ID" value="KMT64955.1"/>
    <property type="molecule type" value="Genomic_DNA"/>
</dbReference>
<evidence type="ECO:0000256" key="4">
    <source>
        <dbReference type="ARBA" id="ARBA00022643"/>
    </source>
</evidence>
<evidence type="ECO:0000256" key="10">
    <source>
        <dbReference type="HAMAP-Rule" id="MF_00462"/>
    </source>
</evidence>
<dbReference type="EC" id="7.-.-.-" evidence="10"/>
<feature type="transmembrane region" description="Helical" evidence="10">
    <location>
        <begin position="267"/>
        <end position="287"/>
    </location>
</feature>
<keyword evidence="6 10" id="KW-1278">Translocase</keyword>
<dbReference type="STRING" id="1513271.XM47_11595"/>
<protein>
    <recommendedName>
        <fullName evidence="10">Ion-translocating oxidoreductase complex subunit D</fullName>
        <ecNumber evidence="10">7.-.-.-</ecNumber>
    </recommendedName>
    <alternativeName>
        <fullName evidence="10">Rnf electron transport complex subunit D</fullName>
    </alternativeName>
</protein>
<keyword evidence="4 10" id="KW-0288">FMN</keyword>
<accession>A0A0J8GQA9</accession>
<feature type="transmembrane region" description="Helical" evidence="10">
    <location>
        <begin position="44"/>
        <end position="61"/>
    </location>
</feature>
<keyword evidence="10" id="KW-0997">Cell inner membrane</keyword>
<feature type="transmembrane region" description="Helical" evidence="10">
    <location>
        <begin position="299"/>
        <end position="316"/>
    </location>
</feature>
<dbReference type="HAMAP" id="MF_00462">
    <property type="entry name" value="RsxD_RnfD"/>
    <property type="match status" value="1"/>
</dbReference>
<feature type="transmembrane region" description="Helical" evidence="10">
    <location>
        <begin position="20"/>
        <end position="38"/>
    </location>
</feature>
<sequence>MSFRVSSSPHNRVQRKTANVMQAVALACIPGILAQVWYFGFGVLIQILIAVLTCLAAEALCVRKRNRAVTPVIKDYSALLTGLLLGISIPPLAPWWIAVIGSIFAIVIVKQLYGGLGQNVFNPAMAGYVVLLISFPVSMTLWLPPLSILSYDISLIDCFMVIFTGYSEQGYSLTQFRTDLDGFTMATPLDTIKTGLSNQQTYSELLNLSIFSGATGQGWMQVNLAYLMGGIWLLQRKIINWHIPLSFIFGLGGLSLIYFLASPDSAITPSMALFSGATMFAAFFILTDPVSASTTNKGRVIYGLLIALLVFVIRNFGGYPEAVAFAVLLANMCVPLIDYYTKPRTYGHVG</sequence>
<evidence type="ECO:0000256" key="8">
    <source>
        <dbReference type="ARBA" id="ARBA00022989"/>
    </source>
</evidence>
<keyword evidence="3 10" id="KW-0285">Flavoprotein</keyword>
<keyword evidence="5 10" id="KW-0812">Transmembrane</keyword>
<feature type="modified residue" description="FMN phosphoryl threonine" evidence="10">
    <location>
        <position position="187"/>
    </location>
</feature>
<dbReference type="InterPro" id="IPR004338">
    <property type="entry name" value="NqrB/RnfD"/>
</dbReference>
<dbReference type="NCBIfam" id="NF002011">
    <property type="entry name" value="PRK00816.1"/>
    <property type="match status" value="1"/>
</dbReference>
<keyword evidence="2 10" id="KW-0597">Phosphoprotein</keyword>
<feature type="transmembrane region" description="Helical" evidence="10">
    <location>
        <begin position="238"/>
        <end position="261"/>
    </location>
</feature>
<dbReference type="PANTHER" id="PTHR30578:SF0">
    <property type="entry name" value="ION-TRANSLOCATING OXIDOREDUCTASE COMPLEX SUBUNIT D"/>
    <property type="match status" value="1"/>
</dbReference>
<name>A0A0J8GQA9_9ALTE</name>